<dbReference type="Proteomes" id="UP000549394">
    <property type="component" value="Unassembled WGS sequence"/>
</dbReference>
<feature type="region of interest" description="Disordered" evidence="1">
    <location>
        <begin position="1"/>
        <end position="72"/>
    </location>
</feature>
<keyword evidence="3" id="KW-1185">Reference proteome</keyword>
<dbReference type="EMBL" id="CAJFCJ010000002">
    <property type="protein sequence ID" value="CAD5112012.1"/>
    <property type="molecule type" value="Genomic_DNA"/>
</dbReference>
<evidence type="ECO:0000256" key="1">
    <source>
        <dbReference type="SAM" id="MobiDB-lite"/>
    </source>
</evidence>
<name>A0A7I8V9M4_9ANNE</name>
<proteinExistence type="predicted"/>
<comment type="caution">
    <text evidence="2">The sequence shown here is derived from an EMBL/GenBank/DDBJ whole genome shotgun (WGS) entry which is preliminary data.</text>
</comment>
<evidence type="ECO:0000313" key="3">
    <source>
        <dbReference type="Proteomes" id="UP000549394"/>
    </source>
</evidence>
<protein>
    <submittedName>
        <fullName evidence="2">DgyrCDS1264</fullName>
    </submittedName>
</protein>
<organism evidence="2 3">
    <name type="scientific">Dimorphilus gyrociliatus</name>
    <dbReference type="NCBI Taxonomy" id="2664684"/>
    <lineage>
        <taxon>Eukaryota</taxon>
        <taxon>Metazoa</taxon>
        <taxon>Spiralia</taxon>
        <taxon>Lophotrochozoa</taxon>
        <taxon>Annelida</taxon>
        <taxon>Polychaeta</taxon>
        <taxon>Polychaeta incertae sedis</taxon>
        <taxon>Dinophilidae</taxon>
        <taxon>Dimorphilus</taxon>
    </lineage>
</organism>
<accession>A0A7I8V9M4</accession>
<gene>
    <name evidence="2" type="ORF">DGYR_LOCUS1221</name>
</gene>
<feature type="compositionally biased region" description="Polar residues" evidence="1">
    <location>
        <begin position="61"/>
        <end position="72"/>
    </location>
</feature>
<sequence>MPNKQQTKRPEVLKNQGTRSSYNSVQFDNDEEFIRPRANTFSPTMARKRRSSLLDPEKSRSSSTDAIQLPSGSPAFQQVLQEIEMEQIKLDDCMNNHTAMKSNLMKKRTSSIEGERHVHWNETLNKPKNRLN</sequence>
<dbReference type="AlphaFoldDB" id="A0A7I8V9M4"/>
<evidence type="ECO:0000313" key="2">
    <source>
        <dbReference type="EMBL" id="CAD5112012.1"/>
    </source>
</evidence>
<reference evidence="2 3" key="1">
    <citation type="submission" date="2020-08" db="EMBL/GenBank/DDBJ databases">
        <authorList>
            <person name="Hejnol A."/>
        </authorList>
    </citation>
    <scope>NUCLEOTIDE SEQUENCE [LARGE SCALE GENOMIC DNA]</scope>
</reference>
<feature type="compositionally biased region" description="Polar residues" evidence="1">
    <location>
        <begin position="15"/>
        <end position="27"/>
    </location>
</feature>